<proteinExistence type="predicted"/>
<evidence type="ECO:0000313" key="3">
    <source>
        <dbReference type="Proteomes" id="UP001189429"/>
    </source>
</evidence>
<feature type="compositionally biased region" description="Polar residues" evidence="1">
    <location>
        <begin position="331"/>
        <end position="342"/>
    </location>
</feature>
<reference evidence="2" key="1">
    <citation type="submission" date="2023-10" db="EMBL/GenBank/DDBJ databases">
        <authorList>
            <person name="Chen Y."/>
            <person name="Shah S."/>
            <person name="Dougan E. K."/>
            <person name="Thang M."/>
            <person name="Chan C."/>
        </authorList>
    </citation>
    <scope>NUCLEOTIDE SEQUENCE [LARGE SCALE GENOMIC DNA]</scope>
</reference>
<organism evidence="2 3">
    <name type="scientific">Prorocentrum cordatum</name>
    <dbReference type="NCBI Taxonomy" id="2364126"/>
    <lineage>
        <taxon>Eukaryota</taxon>
        <taxon>Sar</taxon>
        <taxon>Alveolata</taxon>
        <taxon>Dinophyceae</taxon>
        <taxon>Prorocentrales</taxon>
        <taxon>Prorocentraceae</taxon>
        <taxon>Prorocentrum</taxon>
    </lineage>
</organism>
<gene>
    <name evidence="2" type="ORF">PCOR1329_LOCUS58847</name>
</gene>
<dbReference type="Proteomes" id="UP001189429">
    <property type="component" value="Unassembled WGS sequence"/>
</dbReference>
<comment type="caution">
    <text evidence="2">The sequence shown here is derived from an EMBL/GenBank/DDBJ whole genome shotgun (WGS) entry which is preliminary data.</text>
</comment>
<sequence>MAALEAVESGDMLRQHLVELHRGLGYRTHMDDVKAIKMVEVTGCKKRLLIDIRSLRNDIEFNDVVSKWVNTKQMIADCLTKYVLRTGEYRLTADPMAEQVISEQRMELKGRRGECYRSKYPRRHRPADQPFAREGYTYFEDCIVDLRCNARAARPAPEHYLRWRMMLGQREDDVYNEKPEDMVDWSGLGQVAKRRRIPTHVRKLLTIYAPTKEALERYEKDFTEKHNLKEADTTNDIEHHEDVNIISDENQNADDTADLDGVKEIYMMDAAGAETEEIGGGAAGASATLVVCAVCRMVVDQCECQPRARKKANHNIPVPSDGDEWVEIPGQTEQSAGSTTRMKTTELPMDKARRLHERSRHPTSRWNTTRAMYWGKIS</sequence>
<keyword evidence="3" id="KW-1185">Reference proteome</keyword>
<evidence type="ECO:0000313" key="2">
    <source>
        <dbReference type="EMBL" id="CAK0873735.1"/>
    </source>
</evidence>
<evidence type="ECO:0000256" key="1">
    <source>
        <dbReference type="SAM" id="MobiDB-lite"/>
    </source>
</evidence>
<feature type="region of interest" description="Disordered" evidence="1">
    <location>
        <begin position="315"/>
        <end position="344"/>
    </location>
</feature>
<name>A0ABN9VKP6_9DINO</name>
<protein>
    <submittedName>
        <fullName evidence="2">Uncharacterized protein</fullName>
    </submittedName>
</protein>
<dbReference type="EMBL" id="CAUYUJ010017314">
    <property type="protein sequence ID" value="CAK0873735.1"/>
    <property type="molecule type" value="Genomic_DNA"/>
</dbReference>
<accession>A0ABN9VKP6</accession>